<dbReference type="Pfam" id="PF14322">
    <property type="entry name" value="SusD-like_3"/>
    <property type="match status" value="1"/>
</dbReference>
<evidence type="ECO:0000256" key="4">
    <source>
        <dbReference type="ARBA" id="ARBA00023136"/>
    </source>
</evidence>
<dbReference type="Gene3D" id="1.25.40.390">
    <property type="match status" value="1"/>
</dbReference>
<protein>
    <recommendedName>
        <fullName evidence="10">Carbohydrate-binding protein SusD</fullName>
    </recommendedName>
</protein>
<keyword evidence="9" id="KW-1185">Reference proteome</keyword>
<keyword evidence="3" id="KW-0732">Signal</keyword>
<dbReference type="RefSeq" id="WP_081170186.1">
    <property type="nucleotide sequence ID" value="NZ_LWBP01000229.1"/>
</dbReference>
<evidence type="ECO:0008006" key="10">
    <source>
        <dbReference type="Google" id="ProtNLM"/>
    </source>
</evidence>
<dbReference type="AlphaFoldDB" id="A0A1V9ESY7"/>
<sequence length="453" mass="51050">MKARLYILILLCFGAISCSKQKFLDERPKSDLFVPATLEEFQALLDNDFAMGLTPVLGELSADNFYLNSSLWQGIGTVEQSTYIWEPDIFNGNGNIADWNVPYKQVLYANVVLFGLEDVARTSENQHQWDHIKGSALFFRACAFYNLAQVFALPYNAATANTVPGIPLKMSPNIDESVKRSSIEQTYTQILNDLLQAKTLLADSVTSIRIRPNKPAAFAMLARVYLSMRDYTKAGAYADSSLQLYSELIDYNTRDAASSRPFTSSNVETMYQSRFVETNVLKGVLGFAAVDSTLYKTYAINDLRRTLFFWIVPGRIAFRGSYTGLTHAFSGLATDETYLIRAECKARAGEVNSAMDDLNTLLIKRWDSGTFVPLTASTKDEAINIVLLERRKEMPCRGVRWTDIRRLNLDGANIKPKRMVNNKEYELQPNSLKYALYIPPDAVLMGGYKQNER</sequence>
<evidence type="ECO:0000256" key="1">
    <source>
        <dbReference type="ARBA" id="ARBA00004442"/>
    </source>
</evidence>
<accession>A0A1V9ESY7</accession>
<name>A0A1V9ESY7_9BACT</name>
<dbReference type="STRING" id="550983.A4R26_30915"/>
<gene>
    <name evidence="8" type="ORF">A4R26_30915</name>
</gene>
<evidence type="ECO:0000313" key="8">
    <source>
        <dbReference type="EMBL" id="OQP49260.1"/>
    </source>
</evidence>
<dbReference type="EMBL" id="LWBP01000229">
    <property type="protein sequence ID" value="OQP49260.1"/>
    <property type="molecule type" value="Genomic_DNA"/>
</dbReference>
<dbReference type="OrthoDB" id="653598at2"/>
<dbReference type="GO" id="GO:0009279">
    <property type="term" value="C:cell outer membrane"/>
    <property type="evidence" value="ECO:0007669"/>
    <property type="project" value="UniProtKB-SubCell"/>
</dbReference>
<dbReference type="InterPro" id="IPR012944">
    <property type="entry name" value="SusD_RagB_dom"/>
</dbReference>
<evidence type="ECO:0000256" key="2">
    <source>
        <dbReference type="ARBA" id="ARBA00006275"/>
    </source>
</evidence>
<evidence type="ECO:0000256" key="3">
    <source>
        <dbReference type="ARBA" id="ARBA00022729"/>
    </source>
</evidence>
<comment type="subcellular location">
    <subcellularLocation>
        <location evidence="1">Cell outer membrane</location>
    </subcellularLocation>
</comment>
<reference evidence="9" key="1">
    <citation type="submission" date="2016-04" db="EMBL/GenBank/DDBJ databases">
        <authorList>
            <person name="Chen L."/>
            <person name="Zhuang W."/>
            <person name="Wang G."/>
        </authorList>
    </citation>
    <scope>NUCLEOTIDE SEQUENCE [LARGE SCALE GENOMIC DNA]</scope>
    <source>
        <strain evidence="9">208</strain>
    </source>
</reference>
<dbReference type="Proteomes" id="UP000192276">
    <property type="component" value="Unassembled WGS sequence"/>
</dbReference>
<dbReference type="Pfam" id="PF07980">
    <property type="entry name" value="SusD_RagB"/>
    <property type="match status" value="1"/>
</dbReference>
<dbReference type="InterPro" id="IPR011990">
    <property type="entry name" value="TPR-like_helical_dom_sf"/>
</dbReference>
<evidence type="ECO:0000313" key="9">
    <source>
        <dbReference type="Proteomes" id="UP000192276"/>
    </source>
</evidence>
<comment type="caution">
    <text evidence="8">The sequence shown here is derived from an EMBL/GenBank/DDBJ whole genome shotgun (WGS) entry which is preliminary data.</text>
</comment>
<feature type="domain" description="SusD-like N-terminal" evidence="7">
    <location>
        <begin position="22"/>
        <end position="226"/>
    </location>
</feature>
<keyword evidence="4" id="KW-0472">Membrane</keyword>
<comment type="similarity">
    <text evidence="2">Belongs to the SusD family.</text>
</comment>
<evidence type="ECO:0000256" key="5">
    <source>
        <dbReference type="ARBA" id="ARBA00023237"/>
    </source>
</evidence>
<evidence type="ECO:0000259" key="6">
    <source>
        <dbReference type="Pfam" id="PF07980"/>
    </source>
</evidence>
<dbReference type="InterPro" id="IPR033985">
    <property type="entry name" value="SusD-like_N"/>
</dbReference>
<organism evidence="8 9">
    <name type="scientific">Niastella populi</name>
    <dbReference type="NCBI Taxonomy" id="550983"/>
    <lineage>
        <taxon>Bacteria</taxon>
        <taxon>Pseudomonadati</taxon>
        <taxon>Bacteroidota</taxon>
        <taxon>Chitinophagia</taxon>
        <taxon>Chitinophagales</taxon>
        <taxon>Chitinophagaceae</taxon>
        <taxon>Niastella</taxon>
    </lineage>
</organism>
<dbReference type="SUPFAM" id="SSF48452">
    <property type="entry name" value="TPR-like"/>
    <property type="match status" value="1"/>
</dbReference>
<feature type="domain" description="RagB/SusD" evidence="6">
    <location>
        <begin position="336"/>
        <end position="426"/>
    </location>
</feature>
<keyword evidence="5" id="KW-0998">Cell outer membrane</keyword>
<proteinExistence type="inferred from homology"/>
<evidence type="ECO:0000259" key="7">
    <source>
        <dbReference type="Pfam" id="PF14322"/>
    </source>
</evidence>
<dbReference type="PROSITE" id="PS51257">
    <property type="entry name" value="PROKAR_LIPOPROTEIN"/>
    <property type="match status" value="1"/>
</dbReference>